<feature type="compositionally biased region" description="Basic residues" evidence="1">
    <location>
        <begin position="74"/>
        <end position="105"/>
    </location>
</feature>
<protein>
    <submittedName>
        <fullName evidence="2">Uncharacterized protein</fullName>
    </submittedName>
</protein>
<evidence type="ECO:0000313" key="3">
    <source>
        <dbReference type="Proteomes" id="UP001295684"/>
    </source>
</evidence>
<sequence>MSASYEEDKFNENNKICDEPSKTYINNNIMIIGVNNGVAGANYGGNQRNEMFTRLRELEPRRSRARFFEPQSNRRGRSVHTQTRKKRTKMVRRKKASSRKKRSGQKKGASARHLFSQGPSSRYEDYAFHTFQAEQCAFFLAIKGKLPAHKFAELSSCADDIRHGVIAGP</sequence>
<keyword evidence="3" id="KW-1185">Reference proteome</keyword>
<gene>
    <name evidence="2" type="ORF">ECRASSUSDP1_LOCUS23372</name>
</gene>
<comment type="caution">
    <text evidence="2">The sequence shown here is derived from an EMBL/GenBank/DDBJ whole genome shotgun (WGS) entry which is preliminary data.</text>
</comment>
<dbReference type="Proteomes" id="UP001295684">
    <property type="component" value="Unassembled WGS sequence"/>
</dbReference>
<reference evidence="2" key="1">
    <citation type="submission" date="2023-07" db="EMBL/GenBank/DDBJ databases">
        <authorList>
            <consortium name="AG Swart"/>
            <person name="Singh M."/>
            <person name="Singh A."/>
            <person name="Seah K."/>
            <person name="Emmerich C."/>
        </authorList>
    </citation>
    <scope>NUCLEOTIDE SEQUENCE</scope>
    <source>
        <strain evidence="2">DP1</strain>
    </source>
</reference>
<proteinExistence type="predicted"/>
<dbReference type="EMBL" id="CAMPGE010024037">
    <property type="protein sequence ID" value="CAI2381906.1"/>
    <property type="molecule type" value="Genomic_DNA"/>
</dbReference>
<dbReference type="AlphaFoldDB" id="A0AAD2D702"/>
<name>A0AAD2D702_EUPCR</name>
<evidence type="ECO:0000256" key="1">
    <source>
        <dbReference type="SAM" id="MobiDB-lite"/>
    </source>
</evidence>
<organism evidence="2 3">
    <name type="scientific">Euplotes crassus</name>
    <dbReference type="NCBI Taxonomy" id="5936"/>
    <lineage>
        <taxon>Eukaryota</taxon>
        <taxon>Sar</taxon>
        <taxon>Alveolata</taxon>
        <taxon>Ciliophora</taxon>
        <taxon>Intramacronucleata</taxon>
        <taxon>Spirotrichea</taxon>
        <taxon>Hypotrichia</taxon>
        <taxon>Euplotida</taxon>
        <taxon>Euplotidae</taxon>
        <taxon>Moneuplotes</taxon>
    </lineage>
</organism>
<accession>A0AAD2D702</accession>
<feature type="region of interest" description="Disordered" evidence="1">
    <location>
        <begin position="66"/>
        <end position="116"/>
    </location>
</feature>
<evidence type="ECO:0000313" key="2">
    <source>
        <dbReference type="EMBL" id="CAI2381906.1"/>
    </source>
</evidence>